<name>A0A2P5GUK2_9ENTR</name>
<dbReference type="Proteomes" id="UP000237073">
    <property type="component" value="Unassembled WGS sequence"/>
</dbReference>
<comment type="caution">
    <text evidence="3">The sequence shown here is derived from an EMBL/GenBank/DDBJ whole genome shotgun (WGS) entry which is preliminary data.</text>
</comment>
<proteinExistence type="predicted"/>
<dbReference type="EMBL" id="PQGD01000003">
    <property type="protein sequence ID" value="POP50204.1"/>
    <property type="molecule type" value="Genomic_DNA"/>
</dbReference>
<feature type="region of interest" description="Disordered" evidence="1">
    <location>
        <begin position="179"/>
        <end position="198"/>
    </location>
</feature>
<sequence>MQKKIGLLAALILLLSGGYWFNIAQYASDLGHKERVVEIYAIDMRYACGECATYRILRLEDNQGDTTRLKDKNWLTPEERDRIIPDDFYTPAEDEREEALRADGNALPGREFYVKFPDWFMERRFDKQNRWPACYLYWFKGYPKINLIPDDENYVANHFIVSDYKIIRVTQCESQWDKEDADSQRELMAVEDDDVPEQ</sequence>
<feature type="compositionally biased region" description="Acidic residues" evidence="1">
    <location>
        <begin position="189"/>
        <end position="198"/>
    </location>
</feature>
<reference evidence="4 5" key="1">
    <citation type="submission" date="2018-01" db="EMBL/GenBank/DDBJ databases">
        <title>Superficieibacter electus gen. nov., sp. nov., an extended-spectrum beta-lactamase possessing member of the Enterobacteriaceae family, isolated from intensive care unit surfaces.</title>
        <authorList>
            <person name="Potter R.F."/>
            <person name="D'Souza A.W."/>
        </authorList>
    </citation>
    <scope>NUCLEOTIDE SEQUENCE [LARGE SCALE GENOMIC DNA]</scope>
    <source>
        <strain evidence="3 5">BP-1</strain>
        <strain evidence="2 4">BP-2</strain>
    </source>
</reference>
<organism evidence="3 5">
    <name type="scientific">Superficieibacter electus</name>
    <dbReference type="NCBI Taxonomy" id="2022662"/>
    <lineage>
        <taxon>Bacteria</taxon>
        <taxon>Pseudomonadati</taxon>
        <taxon>Pseudomonadota</taxon>
        <taxon>Gammaproteobacteria</taxon>
        <taxon>Enterobacterales</taxon>
        <taxon>Enterobacteriaceae</taxon>
        <taxon>Superficieibacter</taxon>
    </lineage>
</organism>
<dbReference type="Proteomes" id="UP000247005">
    <property type="component" value="Unassembled WGS sequence"/>
</dbReference>
<evidence type="ECO:0000256" key="1">
    <source>
        <dbReference type="SAM" id="MobiDB-lite"/>
    </source>
</evidence>
<evidence type="ECO:0000313" key="4">
    <source>
        <dbReference type="Proteomes" id="UP000237073"/>
    </source>
</evidence>
<protein>
    <submittedName>
        <fullName evidence="3">Uncharacterized protein</fullName>
    </submittedName>
</protein>
<dbReference type="AlphaFoldDB" id="A0A2P5GUK2"/>
<evidence type="ECO:0000313" key="5">
    <source>
        <dbReference type="Proteomes" id="UP000247005"/>
    </source>
</evidence>
<dbReference type="OrthoDB" id="9977681at2"/>
<gene>
    <name evidence="3" type="ORF">CHU32_05350</name>
    <name evidence="2" type="ORF">CHU33_03795</name>
</gene>
<dbReference type="RefSeq" id="WP_103674746.1">
    <property type="nucleotide sequence ID" value="NZ_PQGD01000003.1"/>
</dbReference>
<evidence type="ECO:0000313" key="3">
    <source>
        <dbReference type="EMBL" id="POP50204.1"/>
    </source>
</evidence>
<keyword evidence="4" id="KW-1185">Reference proteome</keyword>
<evidence type="ECO:0000313" key="2">
    <source>
        <dbReference type="EMBL" id="POP47357.1"/>
    </source>
</evidence>
<accession>A0A2P5GUK2</accession>
<dbReference type="EMBL" id="PQGE01000002">
    <property type="protein sequence ID" value="POP47357.1"/>
    <property type="molecule type" value="Genomic_DNA"/>
</dbReference>